<name>A0ACC1BC94_9ROSI</name>
<protein>
    <submittedName>
        <fullName evidence="1">Uncharacterized protein</fullName>
    </submittedName>
</protein>
<evidence type="ECO:0000313" key="2">
    <source>
        <dbReference type="Proteomes" id="UP001164250"/>
    </source>
</evidence>
<sequence>MALVSLTPTIKLSWEPNATQTLSLLNRCSNMEELKQIHAQMFKLGLANETVPLSNILTFCTSRNSGGLSYAQMVFDRVNTPNTFMWNTIIRGFANSSEPEQALLLYQQMLTHSVPHNSYTFPFLLKACSNVSALEETQQIHAQIIKLGFSSEVFATNSLLHAYAICGSIESARLLFDRIPHRDIVSWNSMIDGYIKCGAIKTAHEIFNDMKAKNVVSWTTMISGYVGAGMNKEALNLFHEMQIAGVKPDNIALIHYADNVEYI</sequence>
<comment type="caution">
    <text evidence="1">The sequence shown here is derived from an EMBL/GenBank/DDBJ whole genome shotgun (WGS) entry which is preliminary data.</text>
</comment>
<organism evidence="1 2">
    <name type="scientific">Pistacia atlantica</name>
    <dbReference type="NCBI Taxonomy" id="434234"/>
    <lineage>
        <taxon>Eukaryota</taxon>
        <taxon>Viridiplantae</taxon>
        <taxon>Streptophyta</taxon>
        <taxon>Embryophyta</taxon>
        <taxon>Tracheophyta</taxon>
        <taxon>Spermatophyta</taxon>
        <taxon>Magnoliopsida</taxon>
        <taxon>eudicotyledons</taxon>
        <taxon>Gunneridae</taxon>
        <taxon>Pentapetalae</taxon>
        <taxon>rosids</taxon>
        <taxon>malvids</taxon>
        <taxon>Sapindales</taxon>
        <taxon>Anacardiaceae</taxon>
        <taxon>Pistacia</taxon>
    </lineage>
</organism>
<dbReference type="EMBL" id="CM047901">
    <property type="protein sequence ID" value="KAJ0096552.1"/>
    <property type="molecule type" value="Genomic_DNA"/>
</dbReference>
<reference evidence="2" key="1">
    <citation type="journal article" date="2023" name="G3 (Bethesda)">
        <title>Genome assembly and association tests identify interacting loci associated with vigor, precocity, and sex in interspecific pistachio rootstocks.</title>
        <authorList>
            <person name="Palmer W."/>
            <person name="Jacygrad E."/>
            <person name="Sagayaradj S."/>
            <person name="Cavanaugh K."/>
            <person name="Han R."/>
            <person name="Bertier L."/>
            <person name="Beede B."/>
            <person name="Kafkas S."/>
            <person name="Golino D."/>
            <person name="Preece J."/>
            <person name="Michelmore R."/>
        </authorList>
    </citation>
    <scope>NUCLEOTIDE SEQUENCE [LARGE SCALE GENOMIC DNA]</scope>
</reference>
<evidence type="ECO:0000313" key="1">
    <source>
        <dbReference type="EMBL" id="KAJ0096552.1"/>
    </source>
</evidence>
<gene>
    <name evidence="1" type="ORF">Patl1_28952</name>
</gene>
<keyword evidence="2" id="KW-1185">Reference proteome</keyword>
<dbReference type="Proteomes" id="UP001164250">
    <property type="component" value="Chromosome 5"/>
</dbReference>
<proteinExistence type="predicted"/>
<accession>A0ACC1BC94</accession>